<name>A0A0B6ZKK9_9EUPU</name>
<organism evidence="1">
    <name type="scientific">Arion vulgaris</name>
    <dbReference type="NCBI Taxonomy" id="1028688"/>
    <lineage>
        <taxon>Eukaryota</taxon>
        <taxon>Metazoa</taxon>
        <taxon>Spiralia</taxon>
        <taxon>Lophotrochozoa</taxon>
        <taxon>Mollusca</taxon>
        <taxon>Gastropoda</taxon>
        <taxon>Heterobranchia</taxon>
        <taxon>Euthyneura</taxon>
        <taxon>Panpulmonata</taxon>
        <taxon>Eupulmonata</taxon>
        <taxon>Stylommatophora</taxon>
        <taxon>Helicina</taxon>
        <taxon>Arionoidea</taxon>
        <taxon>Arionidae</taxon>
        <taxon>Arion</taxon>
    </lineage>
</organism>
<sequence length="89" mass="10428">MTNLMPENRKMYLEVVRRAKLLDVDGNLISYFVLLDAYFVSDPKLFIKYYSDYLTETKSEVKCDTQNRAIKYMNLMIKGKVDKSENSVA</sequence>
<evidence type="ECO:0000313" key="1">
    <source>
        <dbReference type="EMBL" id="CEK68290.1"/>
    </source>
</evidence>
<feature type="non-terminal residue" evidence="1">
    <location>
        <position position="89"/>
    </location>
</feature>
<dbReference type="AlphaFoldDB" id="A0A0B6ZKK9"/>
<accession>A0A0B6ZKK9</accession>
<proteinExistence type="predicted"/>
<gene>
    <name evidence="1" type="primary">ORF65791</name>
</gene>
<dbReference type="EMBL" id="HACG01021425">
    <property type="protein sequence ID" value="CEK68290.1"/>
    <property type="molecule type" value="Transcribed_RNA"/>
</dbReference>
<protein>
    <submittedName>
        <fullName evidence="1">Uncharacterized protein</fullName>
    </submittedName>
</protein>
<reference evidence="1" key="1">
    <citation type="submission" date="2014-12" db="EMBL/GenBank/DDBJ databases">
        <title>Insight into the proteome of Arion vulgaris.</title>
        <authorList>
            <person name="Aradska J."/>
            <person name="Bulat T."/>
            <person name="Smidak R."/>
            <person name="Sarate P."/>
            <person name="Gangsoo J."/>
            <person name="Sialana F."/>
            <person name="Bilban M."/>
            <person name="Lubec G."/>
        </authorList>
    </citation>
    <scope>NUCLEOTIDE SEQUENCE</scope>
    <source>
        <tissue evidence="1">Skin</tissue>
    </source>
</reference>